<proteinExistence type="predicted"/>
<dbReference type="Proteomes" id="UP000000262">
    <property type="component" value="Chromosome"/>
</dbReference>
<dbReference type="EMBL" id="CP000816">
    <property type="protein sequence ID" value="ABU81533.1"/>
    <property type="molecule type" value="Genomic_DNA"/>
</dbReference>
<organism evidence="1 2">
    <name type="scientific">Ignicoccus hospitalis (strain KIN4/I / DSM 18386 / JCM 14125)</name>
    <dbReference type="NCBI Taxonomy" id="453591"/>
    <lineage>
        <taxon>Archaea</taxon>
        <taxon>Thermoproteota</taxon>
        <taxon>Thermoprotei</taxon>
        <taxon>Desulfurococcales</taxon>
        <taxon>Desulfurococcaceae</taxon>
        <taxon>Ignicoccus</taxon>
    </lineage>
</organism>
<reference evidence="1 2" key="1">
    <citation type="journal article" date="2008" name="Genome Biol.">
        <title>A genomic analysis of the archaeal system Ignicoccus hospitalis-Nanoarchaeum equitans.</title>
        <authorList>
            <person name="Podar M."/>
            <person name="Anderson I."/>
            <person name="Makarova K.S."/>
            <person name="Elkins J.G."/>
            <person name="Ivanova N."/>
            <person name="Wall M.A."/>
            <person name="Lykidis A."/>
            <person name="Mavromatis K."/>
            <person name="Sun H."/>
            <person name="Hudson M.E."/>
            <person name="Chen W."/>
            <person name="Deciu C."/>
            <person name="Hutchison D."/>
            <person name="Eads J.R."/>
            <person name="Anderson A."/>
            <person name="Fernandes F."/>
            <person name="Szeto E."/>
            <person name="Lapidus A."/>
            <person name="Kyrpides N.C."/>
            <person name="Saier M.H.Jr."/>
            <person name="Richardson P.M."/>
            <person name="Rachel R."/>
            <person name="Huber H."/>
            <person name="Eisen J.A."/>
            <person name="Koonin E.V."/>
            <person name="Keller M."/>
            <person name="Stetter K.O."/>
        </authorList>
    </citation>
    <scope>NUCLEOTIDE SEQUENCE [LARGE SCALE GENOMIC DNA]</scope>
    <source>
        <strain evidence="2">KIN4/I / DSM 18386 / JCM 14125</strain>
    </source>
</reference>
<dbReference type="KEGG" id="iho:Igni_0350"/>
<protein>
    <submittedName>
        <fullName evidence="1">Uncharacterized protein</fullName>
    </submittedName>
</protein>
<dbReference type="STRING" id="453591.Igni_0350"/>
<gene>
    <name evidence="1" type="ordered locus">Igni_0350</name>
</gene>
<dbReference type="HOGENOM" id="CLU_2406332_0_0_2"/>
<accession>A8A9D1</accession>
<evidence type="ECO:0000313" key="2">
    <source>
        <dbReference type="Proteomes" id="UP000000262"/>
    </source>
</evidence>
<name>A8A9D1_IGNH4</name>
<dbReference type="AlphaFoldDB" id="A8A9D1"/>
<evidence type="ECO:0000313" key="1">
    <source>
        <dbReference type="EMBL" id="ABU81533.1"/>
    </source>
</evidence>
<sequence>MDDCEGPLKALERVYSEVGVVKFNDVDVKLALFVRVLVPGELKGLSLEVQGEPQGSASGEEALKPRALLVMLRRYSKVQRNGREAPRFSRVG</sequence>
<keyword evidence="2" id="KW-1185">Reference proteome</keyword>